<dbReference type="PROSITE" id="PS50949">
    <property type="entry name" value="HTH_GNTR"/>
    <property type="match status" value="1"/>
</dbReference>
<dbReference type="PANTHER" id="PTHR46577">
    <property type="entry name" value="HTH-TYPE TRANSCRIPTIONAL REGULATORY PROTEIN GABR"/>
    <property type="match status" value="1"/>
</dbReference>
<dbReference type="InterPro" id="IPR015421">
    <property type="entry name" value="PyrdxlP-dep_Trfase_major"/>
</dbReference>
<dbReference type="RefSeq" id="WP_254474064.1">
    <property type="nucleotide sequence ID" value="NZ_CP113432.1"/>
</dbReference>
<evidence type="ECO:0000256" key="2">
    <source>
        <dbReference type="ARBA" id="ARBA00022898"/>
    </source>
</evidence>
<dbReference type="CDD" id="cd07377">
    <property type="entry name" value="WHTH_GntR"/>
    <property type="match status" value="1"/>
</dbReference>
<protein>
    <submittedName>
        <fullName evidence="7">PLP-dependent aminotransferase family protein</fullName>
    </submittedName>
</protein>
<evidence type="ECO:0000313" key="8">
    <source>
        <dbReference type="Proteomes" id="UP001163624"/>
    </source>
</evidence>
<name>A0ABY6ZS24_9PSED</name>
<comment type="similarity">
    <text evidence="1">In the C-terminal section; belongs to the class-I pyridoxal-phosphate-dependent aminotransferase family.</text>
</comment>
<evidence type="ECO:0000313" key="7">
    <source>
        <dbReference type="EMBL" id="WAI47156.1"/>
    </source>
</evidence>
<sequence length="494" mass="53886">MFRNSLLESVKARMIHPELLALPLHARIQRALRQLILDGALTAGTPLPASRQLAGSLGVSRDTIESAYSHLHAEGFIERRVGSGSFVAEATRLSPGRRTPRQPRHATTGPARLSQRGQAILHHGGVREQLTPRPFAPGVPETRTFPLPTWERLQRQVLKEFGARALMHGDPQGALPLRRAIADYVNLERGARTTAEQVLVLTSSQQALGLCASVLLDPGERIFIEDPVYYGARKAFVAAGLDCQAIAVDEHGIEVDRLLAQPHSARAVYLTPSHQFPTGTTLSLERRLALIEWAEREQAWIIEDDYDSEFHYAGKPTACVQGLDAHERTLYIGTFTKSLFPGLRVGYLVLPPALVEPMTIARSLQDGHTASIAQLTLARFISGGHFGAYVRSMRNLYAERLALLAELLERRLGGLVQPRVPAGGLQMPCLLSAALEESTAIAAARGAGIELLGLSGLYVTRPPQPGFLMGFAAYTTDELERAVDGLARSLEKLT</sequence>
<keyword evidence="5" id="KW-0804">Transcription</keyword>
<organism evidence="7 8">
    <name type="scientific">Pseudomonas triclosanedens</name>
    <dbReference type="NCBI Taxonomy" id="2961893"/>
    <lineage>
        <taxon>Bacteria</taxon>
        <taxon>Pseudomonadati</taxon>
        <taxon>Pseudomonadota</taxon>
        <taxon>Gammaproteobacteria</taxon>
        <taxon>Pseudomonadales</taxon>
        <taxon>Pseudomonadaceae</taxon>
        <taxon>Pseudomonas</taxon>
    </lineage>
</organism>
<dbReference type="InterPro" id="IPR051446">
    <property type="entry name" value="HTH_trans_reg/aminotransferase"/>
</dbReference>
<proteinExistence type="inferred from homology"/>
<evidence type="ECO:0000259" key="6">
    <source>
        <dbReference type="PROSITE" id="PS50949"/>
    </source>
</evidence>
<keyword evidence="8" id="KW-1185">Reference proteome</keyword>
<dbReference type="Proteomes" id="UP001163624">
    <property type="component" value="Chromosome"/>
</dbReference>
<feature type="domain" description="HTH gntR-type" evidence="6">
    <location>
        <begin position="22"/>
        <end position="90"/>
    </location>
</feature>
<keyword evidence="2" id="KW-0663">Pyridoxal phosphate</keyword>
<evidence type="ECO:0000256" key="1">
    <source>
        <dbReference type="ARBA" id="ARBA00005384"/>
    </source>
</evidence>
<evidence type="ECO:0000256" key="4">
    <source>
        <dbReference type="ARBA" id="ARBA00023125"/>
    </source>
</evidence>
<dbReference type="InterPro" id="IPR036388">
    <property type="entry name" value="WH-like_DNA-bd_sf"/>
</dbReference>
<dbReference type="Pfam" id="PF00392">
    <property type="entry name" value="GntR"/>
    <property type="match status" value="1"/>
</dbReference>
<evidence type="ECO:0000256" key="3">
    <source>
        <dbReference type="ARBA" id="ARBA00023015"/>
    </source>
</evidence>
<dbReference type="PRINTS" id="PR00035">
    <property type="entry name" value="HTHGNTR"/>
</dbReference>
<evidence type="ECO:0000256" key="5">
    <source>
        <dbReference type="ARBA" id="ARBA00023163"/>
    </source>
</evidence>
<dbReference type="InterPro" id="IPR036390">
    <property type="entry name" value="WH_DNA-bd_sf"/>
</dbReference>
<accession>A0ABY6ZS24</accession>
<dbReference type="GO" id="GO:0008483">
    <property type="term" value="F:transaminase activity"/>
    <property type="evidence" value="ECO:0007669"/>
    <property type="project" value="UniProtKB-KW"/>
</dbReference>
<dbReference type="Pfam" id="PF00155">
    <property type="entry name" value="Aminotran_1_2"/>
    <property type="match status" value="1"/>
</dbReference>
<dbReference type="SUPFAM" id="SSF46785">
    <property type="entry name" value="Winged helix' DNA-binding domain"/>
    <property type="match status" value="1"/>
</dbReference>
<keyword evidence="7" id="KW-0032">Aminotransferase</keyword>
<dbReference type="SMART" id="SM00345">
    <property type="entry name" value="HTH_GNTR"/>
    <property type="match status" value="1"/>
</dbReference>
<keyword evidence="3" id="KW-0805">Transcription regulation</keyword>
<dbReference type="InterPro" id="IPR004839">
    <property type="entry name" value="Aminotransferase_I/II_large"/>
</dbReference>
<dbReference type="Gene3D" id="1.10.10.10">
    <property type="entry name" value="Winged helix-like DNA-binding domain superfamily/Winged helix DNA-binding domain"/>
    <property type="match status" value="1"/>
</dbReference>
<dbReference type="InterPro" id="IPR015424">
    <property type="entry name" value="PyrdxlP-dep_Trfase"/>
</dbReference>
<dbReference type="PANTHER" id="PTHR46577:SF1">
    <property type="entry name" value="HTH-TYPE TRANSCRIPTIONAL REGULATORY PROTEIN GABR"/>
    <property type="match status" value="1"/>
</dbReference>
<dbReference type="Gene3D" id="3.40.640.10">
    <property type="entry name" value="Type I PLP-dependent aspartate aminotransferase-like (Major domain)"/>
    <property type="match status" value="1"/>
</dbReference>
<keyword evidence="4" id="KW-0238">DNA-binding</keyword>
<dbReference type="InterPro" id="IPR000524">
    <property type="entry name" value="Tscrpt_reg_HTH_GntR"/>
</dbReference>
<dbReference type="CDD" id="cd00609">
    <property type="entry name" value="AAT_like"/>
    <property type="match status" value="1"/>
</dbReference>
<reference evidence="7" key="1">
    <citation type="submission" date="2022-11" db="EMBL/GenBank/DDBJ databases">
        <title>Pseudomonas triclosanedens sp. nov., a triclosan degrader isolated from activated sludge.</title>
        <authorList>
            <person name="Yin Y."/>
            <person name="Lu Z."/>
        </authorList>
    </citation>
    <scope>NUCLEOTIDE SEQUENCE</scope>
    <source>
        <strain evidence="7">ZM23</strain>
    </source>
</reference>
<gene>
    <name evidence="7" type="ORF">OU419_15355</name>
</gene>
<dbReference type="SUPFAM" id="SSF53383">
    <property type="entry name" value="PLP-dependent transferases"/>
    <property type="match status" value="1"/>
</dbReference>
<keyword evidence="7" id="KW-0808">Transferase</keyword>
<dbReference type="EMBL" id="CP113432">
    <property type="protein sequence ID" value="WAI47156.1"/>
    <property type="molecule type" value="Genomic_DNA"/>
</dbReference>